<organism evidence="2 3">
    <name type="scientific">Microbacterium horticulturae</name>
    <dbReference type="NCBI Taxonomy" id="3028316"/>
    <lineage>
        <taxon>Bacteria</taxon>
        <taxon>Bacillati</taxon>
        <taxon>Actinomycetota</taxon>
        <taxon>Actinomycetes</taxon>
        <taxon>Micrococcales</taxon>
        <taxon>Microbacteriaceae</taxon>
        <taxon>Microbacterium</taxon>
    </lineage>
</organism>
<evidence type="ECO:0000256" key="1">
    <source>
        <dbReference type="SAM" id="Phobius"/>
    </source>
</evidence>
<name>A0ABY8BVG2_9MICO</name>
<dbReference type="EMBL" id="CP119108">
    <property type="protein sequence ID" value="WEG08169.1"/>
    <property type="molecule type" value="Genomic_DNA"/>
</dbReference>
<keyword evidence="1" id="KW-0472">Membrane</keyword>
<feature type="transmembrane region" description="Helical" evidence="1">
    <location>
        <begin position="12"/>
        <end position="35"/>
    </location>
</feature>
<dbReference type="RefSeq" id="WP_275277506.1">
    <property type="nucleotide sequence ID" value="NZ_CP119108.1"/>
</dbReference>
<protein>
    <submittedName>
        <fullName evidence="2">DUF4012 domain-containing protein</fullName>
    </submittedName>
</protein>
<sequence length="596" mass="61761">MSDSALPRPARIAGTVLVWVLGAVLVLALAATAWVTVRGVLAYTHLQKAQSTALQVKDHLTDTGAASSSIASLSADTAAARRLTSDPVWRASEMLPWVGPQLSAVSTVASTIDDVASTALHPLTQVAASFSIDSLRPKDGKIDLASFTSIQSAATTAATGITSAAASIDGIDRAPLVAPLRNAVDQVGDLLDQTEQATASLTRVSALLPAMLGADGDRNYLVLFQNNAELRSLGGVPGAMALIHTHDGAMTMTAQAAATDFPVADTSVVPLGKEIVGIFGERPGRWMQNITQVPDFAITGQLARTMWANEHDGQKVDGVLSIDPIALSYLLKATGPVKLATGDTLTSNNAVSLLLNDVYKRYTDPREQDAFFAAAAASVFSALAQGNADPGALVTALTRAGDEHRLLIWSAHHDDQKLLADTTLAGGLPETDATTARFGVYLNAGTASKMDYYLRDDISVDWGTCSVSSSGEASGTATLAVKLKSEAPKDAASLPSYIAGTGNRGPTPGTIRTVVYLYLPEPVQLVDAKLSTGDGFGGGFHDGRHVLSYTVDLKPGKSATATITVKASGGVPSTLAVDATPTVVSRDTVGLSSVCK</sequence>
<accession>A0ABY8BVG2</accession>
<gene>
    <name evidence="2" type="ORF">PU630_13105</name>
</gene>
<keyword evidence="1" id="KW-0812">Transmembrane</keyword>
<evidence type="ECO:0000313" key="3">
    <source>
        <dbReference type="Proteomes" id="UP001214553"/>
    </source>
</evidence>
<evidence type="ECO:0000313" key="2">
    <source>
        <dbReference type="EMBL" id="WEG08169.1"/>
    </source>
</evidence>
<proteinExistence type="predicted"/>
<dbReference type="Pfam" id="PF13196">
    <property type="entry name" value="DUF4012"/>
    <property type="match status" value="1"/>
</dbReference>
<reference evidence="2 3" key="1">
    <citation type="submission" date="2023-03" db="EMBL/GenBank/DDBJ databases">
        <title>Genome sequence of Microbacterium sp. KACC 23027.</title>
        <authorList>
            <person name="Kim S."/>
            <person name="Heo J."/>
            <person name="Kwon S.-W."/>
        </authorList>
    </citation>
    <scope>NUCLEOTIDE SEQUENCE [LARGE SCALE GENOMIC DNA]</scope>
    <source>
        <strain evidence="2 3">KACC 23027</strain>
    </source>
</reference>
<dbReference type="Proteomes" id="UP001214553">
    <property type="component" value="Chromosome"/>
</dbReference>
<dbReference type="InterPro" id="IPR025101">
    <property type="entry name" value="DUF4012"/>
</dbReference>
<keyword evidence="1" id="KW-1133">Transmembrane helix</keyword>
<keyword evidence="3" id="KW-1185">Reference proteome</keyword>